<feature type="repeat" description="ANK" evidence="3">
    <location>
        <begin position="426"/>
        <end position="448"/>
    </location>
</feature>
<dbReference type="InterPro" id="IPR036770">
    <property type="entry name" value="Ankyrin_rpt-contain_sf"/>
</dbReference>
<sequence>MYDPLWYENTSTPLHEAAWRGLKDEVQWLIDKFGYSTYHRGLHGWTPLHSASYGGHIEILQLLIHQYGIDPNEGDDNSVSSIHMASYKGYLCIVLYLVDTCHVPPDQPDSSSNTALLYSAMGGHSDLVEFFIERNCNTSQDNSNGASLSLLACKSGQLALIRKLEARNLFVLNSTDFYGFSVLHYSCMSDGVKLLKYLLDQYQIAIDVKSRKGSTPLHIASWFASSSVVEHNVSIQGNEALLVTDNDGKLCLHYASDASMHIEAACIVCSRLFVQHNTARIYINGTTMIKHNIDCHKFNQRANFFLSTLMKAKTCPNFDINAITSDGQSLLHFASYSYSILIMKALKEYGIDSSLDYRGLSPVHFATWSVSTSVLNYIISQYNLNANDADYEGCTPLLSSCSLGSVNSVKYLIYDHSSDPTVTDNNGMTCLHYSCRHGHIDITQYLIEVQHCDINKTDNEGRMLVHHAAWSGNFDLVNYLITGQGLSPTAVTKNGLTALHYASMSLNLSLVKELITTYQLDPHQADSNGKLPIHYAAESGDVLLLELYLRDYKCDLSQTDDSACYSGNIYLVTFLIDDLKCDVTALDKYGNCVLDAFSSAAYGGKLNCLQELINKYHCDVNATTTDNGSTVLHRACAGGHVSVVLYLTSLPQCNVAAKTYNGSTVLHITCQYSDSLPILKHLVENHQLDLCAVNDEGMASIHLACSEGRLNLIQYIIEHIPSSIELPDSQHGRTSFLTAVYFNQLEVIKYFIRSVAVHISAERGHLNVLEYLIDNNYGNPNVVDCQDRTPLHVAVAAGQFEILKYLLSKSIPSMSVVWLREIKHLLDSPHDIYNNPHNAVLINVQNKDGNTPLHLACGIGRKDMVSLLLETSLSNNNLLITNKKGQTSLHLAAASGHKDIAAALLFSVTGSSTHHDLLTANDDEGSTVLHTACSNGHIDMFHYLISIYPQGVNVMDNRGRGLLHAACEEGDIGIVKTLIETHGLDPLSEDKDGVSCLHLIKRVYLYQYLEPNITSNPTPKDKSGHTPLHYASRSGNICMVRYFIETFPCTPDDPDNNGYTSVHGACEAGSIELVQYFLINLHCNALAETADRKTLLYYATINSNLELVRFLVVEFGLKPYPHDIDIAKAINPESALANYLQKIFNDMIFDMIKEEKRMKEETHHEKHEQQQIGLETHDIIS</sequence>
<evidence type="ECO:0000256" key="4">
    <source>
        <dbReference type="SAM" id="MobiDB-lite"/>
    </source>
</evidence>
<proteinExistence type="predicted"/>
<dbReference type="AlphaFoldDB" id="A0A1X7USU0"/>
<dbReference type="Gene3D" id="1.25.40.20">
    <property type="entry name" value="Ankyrin repeat-containing domain"/>
    <property type="match status" value="9"/>
</dbReference>
<keyword evidence="2 3" id="KW-0040">ANK repeat</keyword>
<dbReference type="InParanoid" id="A0A1X7USU0"/>
<dbReference type="SMART" id="SM00248">
    <property type="entry name" value="ANK"/>
    <property type="match status" value="27"/>
</dbReference>
<accession>A0A1X7USU0</accession>
<feature type="repeat" description="ANK" evidence="3">
    <location>
        <begin position="924"/>
        <end position="946"/>
    </location>
</feature>
<keyword evidence="1" id="KW-0677">Repeat</keyword>
<dbReference type="EnsemblMetazoa" id="Aqu2.1.30721_001">
    <property type="protein sequence ID" value="Aqu2.1.30721_001"/>
    <property type="gene ID" value="Aqu2.1.30721"/>
</dbReference>
<feature type="region of interest" description="Disordered" evidence="4">
    <location>
        <begin position="1161"/>
        <end position="1181"/>
    </location>
</feature>
<dbReference type="PROSITE" id="PS50088">
    <property type="entry name" value="ANK_REPEAT"/>
    <property type="match status" value="7"/>
</dbReference>
<evidence type="ECO:0000313" key="5">
    <source>
        <dbReference type="EnsemblMetazoa" id="Aqu2.1.30721_001"/>
    </source>
</evidence>
<dbReference type="GO" id="GO:0005737">
    <property type="term" value="C:cytoplasm"/>
    <property type="evidence" value="ECO:0007669"/>
    <property type="project" value="TreeGrafter"/>
</dbReference>
<evidence type="ECO:0000256" key="2">
    <source>
        <dbReference type="ARBA" id="ARBA00023043"/>
    </source>
</evidence>
<feature type="repeat" description="ANK" evidence="3">
    <location>
        <begin position="884"/>
        <end position="905"/>
    </location>
</feature>
<dbReference type="Pfam" id="PF12796">
    <property type="entry name" value="Ank_2"/>
    <property type="match status" value="8"/>
</dbReference>
<name>A0A1X7USU0_AMPQE</name>
<dbReference type="InterPro" id="IPR002110">
    <property type="entry name" value="Ankyrin_rpt"/>
</dbReference>
<reference evidence="5" key="1">
    <citation type="submission" date="2017-05" db="UniProtKB">
        <authorList>
            <consortium name="EnsemblMetazoa"/>
        </authorList>
    </citation>
    <scope>IDENTIFICATION</scope>
</reference>
<protein>
    <submittedName>
        <fullName evidence="5">Uncharacterized protein</fullName>
    </submittedName>
</protein>
<feature type="repeat" description="ANK" evidence="3">
    <location>
        <begin position="43"/>
        <end position="76"/>
    </location>
</feature>
<feature type="repeat" description="ANK" evidence="3">
    <location>
        <begin position="786"/>
        <end position="810"/>
    </location>
</feature>
<feature type="repeat" description="ANK" evidence="3">
    <location>
        <begin position="848"/>
        <end position="870"/>
    </location>
</feature>
<dbReference type="OrthoDB" id="539213at2759"/>
<feature type="repeat" description="ANK" evidence="3">
    <location>
        <begin position="1023"/>
        <end position="1045"/>
    </location>
</feature>
<organism evidence="5">
    <name type="scientific">Amphimedon queenslandica</name>
    <name type="common">Sponge</name>
    <dbReference type="NCBI Taxonomy" id="400682"/>
    <lineage>
        <taxon>Eukaryota</taxon>
        <taxon>Metazoa</taxon>
        <taxon>Porifera</taxon>
        <taxon>Demospongiae</taxon>
        <taxon>Heteroscleromorpha</taxon>
        <taxon>Haplosclerida</taxon>
        <taxon>Niphatidae</taxon>
        <taxon>Amphimedon</taxon>
    </lineage>
</organism>
<dbReference type="SUPFAM" id="SSF48403">
    <property type="entry name" value="Ankyrin repeat"/>
    <property type="match status" value="5"/>
</dbReference>
<dbReference type="PANTHER" id="PTHR24198:SF165">
    <property type="entry name" value="ANKYRIN REPEAT-CONTAINING PROTEIN-RELATED"/>
    <property type="match status" value="1"/>
</dbReference>
<evidence type="ECO:0000256" key="3">
    <source>
        <dbReference type="PROSITE-ProRule" id="PRU00023"/>
    </source>
</evidence>
<dbReference type="PANTHER" id="PTHR24198">
    <property type="entry name" value="ANKYRIN REPEAT AND PROTEIN KINASE DOMAIN-CONTAINING PROTEIN"/>
    <property type="match status" value="1"/>
</dbReference>
<evidence type="ECO:0000256" key="1">
    <source>
        <dbReference type="ARBA" id="ARBA00022737"/>
    </source>
</evidence>
<dbReference type="PROSITE" id="PS50297">
    <property type="entry name" value="ANK_REP_REGION"/>
    <property type="match status" value="7"/>
</dbReference>